<dbReference type="OrthoDB" id="4203378at2"/>
<evidence type="ECO:0000313" key="2">
    <source>
        <dbReference type="Proteomes" id="UP000037288"/>
    </source>
</evidence>
<dbReference type="SUPFAM" id="SSF88723">
    <property type="entry name" value="PIN domain-like"/>
    <property type="match status" value="1"/>
</dbReference>
<name>A0A0K9XB94_9ACTN</name>
<dbReference type="InterPro" id="IPR029060">
    <property type="entry name" value="PIN-like_dom_sf"/>
</dbReference>
<dbReference type="PATRIC" id="fig|1678637.3.peg.4542"/>
<evidence type="ECO:0000313" key="1">
    <source>
        <dbReference type="EMBL" id="KNB50493.1"/>
    </source>
</evidence>
<keyword evidence="2" id="KW-1185">Reference proteome</keyword>
<proteinExistence type="predicted"/>
<dbReference type="STRING" id="1678637.AC230_21210"/>
<organism evidence="1 2">
    <name type="scientific">Streptomyces caatingaensis</name>
    <dbReference type="NCBI Taxonomy" id="1678637"/>
    <lineage>
        <taxon>Bacteria</taxon>
        <taxon>Bacillati</taxon>
        <taxon>Actinomycetota</taxon>
        <taxon>Actinomycetes</taxon>
        <taxon>Kitasatosporales</taxon>
        <taxon>Streptomycetaceae</taxon>
        <taxon>Streptomyces</taxon>
    </lineage>
</organism>
<sequence length="136" mass="14608">MTVEAVTGVVLDAGFLTDLATGYRIEHEVLTDRWSWHAVSVNVPQSELVLVEREKPGLARTALELLLARCGPSVLIRPLDLPAVAAAGAMMRRYGLDNLALAHTAAVAVPSGWTVFTTDPGRYRPLGEAVDVFALT</sequence>
<comment type="caution">
    <text evidence="1">The sequence shown here is derived from an EMBL/GenBank/DDBJ whole genome shotgun (WGS) entry which is preliminary data.</text>
</comment>
<evidence type="ECO:0008006" key="3">
    <source>
        <dbReference type="Google" id="ProtNLM"/>
    </source>
</evidence>
<dbReference type="RefSeq" id="WP_049717891.1">
    <property type="nucleotide sequence ID" value="NZ_LFXA01000014.1"/>
</dbReference>
<protein>
    <recommendedName>
        <fullName evidence="3">PIN domain-containing protein</fullName>
    </recommendedName>
</protein>
<gene>
    <name evidence="1" type="ORF">AC230_21210</name>
</gene>
<dbReference type="Proteomes" id="UP000037288">
    <property type="component" value="Unassembled WGS sequence"/>
</dbReference>
<dbReference type="EMBL" id="LFXA01000014">
    <property type="protein sequence ID" value="KNB50493.1"/>
    <property type="molecule type" value="Genomic_DNA"/>
</dbReference>
<dbReference type="AlphaFoldDB" id="A0A0K9XB94"/>
<reference evidence="2" key="1">
    <citation type="submission" date="2015-07" db="EMBL/GenBank/DDBJ databases">
        <title>Draft genome sequence of Streptomyces sp. CMAA 1322, a bacterium isolated from Caatinga biome, from dry forest semiarid of Brazil.</title>
        <authorList>
            <person name="Santos S.N."/>
            <person name="Gacesa R."/>
            <person name="Taketani R.G."/>
            <person name="Long P.F."/>
            <person name="Melo I.S."/>
        </authorList>
    </citation>
    <scope>NUCLEOTIDE SEQUENCE [LARGE SCALE GENOMIC DNA]</scope>
    <source>
        <strain evidence="2">CMAA 1322</strain>
    </source>
</reference>
<accession>A0A0K9XB94</accession>